<dbReference type="GO" id="GO:0032259">
    <property type="term" value="P:methylation"/>
    <property type="evidence" value="ECO:0007669"/>
    <property type="project" value="UniProtKB-KW"/>
</dbReference>
<dbReference type="Pfam" id="PF06962">
    <property type="entry name" value="rRNA_methylase"/>
    <property type="match status" value="1"/>
</dbReference>
<accession>A0A660L4P8</accession>
<name>A0A660L4P8_9BACL</name>
<dbReference type="InterPro" id="IPR029063">
    <property type="entry name" value="SAM-dependent_MTases_sf"/>
</dbReference>
<evidence type="ECO:0000256" key="1">
    <source>
        <dbReference type="SAM" id="MobiDB-lite"/>
    </source>
</evidence>
<feature type="region of interest" description="Disordered" evidence="1">
    <location>
        <begin position="1"/>
        <end position="21"/>
    </location>
</feature>
<keyword evidence="3" id="KW-1185">Reference proteome</keyword>
<evidence type="ECO:0000313" key="3">
    <source>
        <dbReference type="Proteomes" id="UP000267019"/>
    </source>
</evidence>
<protein>
    <submittedName>
        <fullName evidence="2">Putative rRNA methylase</fullName>
    </submittedName>
</protein>
<dbReference type="EMBL" id="RBIJ01000001">
    <property type="protein sequence ID" value="RKQ88388.1"/>
    <property type="molecule type" value="Genomic_DNA"/>
</dbReference>
<dbReference type="Proteomes" id="UP000267019">
    <property type="component" value="Unassembled WGS sequence"/>
</dbReference>
<dbReference type="Gene3D" id="3.40.50.150">
    <property type="entry name" value="Vaccinia Virus protein VP39"/>
    <property type="match status" value="1"/>
</dbReference>
<dbReference type="AlphaFoldDB" id="A0A660L4P8"/>
<dbReference type="CDD" id="cd02440">
    <property type="entry name" value="AdoMet_MTases"/>
    <property type="match status" value="1"/>
</dbReference>
<keyword evidence="2" id="KW-0489">Methyltransferase</keyword>
<gene>
    <name evidence="2" type="ORF">C7438_0021</name>
</gene>
<feature type="region of interest" description="Disordered" evidence="1">
    <location>
        <begin position="61"/>
        <end position="81"/>
    </location>
</feature>
<reference evidence="2 3" key="1">
    <citation type="submission" date="2018-10" db="EMBL/GenBank/DDBJ databases">
        <title>Genomic Encyclopedia of Type Strains, Phase IV (KMG-IV): sequencing the most valuable type-strain genomes for metagenomic binning, comparative biology and taxonomic classification.</title>
        <authorList>
            <person name="Goeker M."/>
        </authorList>
    </citation>
    <scope>NUCLEOTIDE SEQUENCE [LARGE SCALE GENOMIC DNA]</scope>
    <source>
        <strain evidence="2 3">DSM 22653</strain>
    </source>
</reference>
<dbReference type="InterPro" id="IPR010719">
    <property type="entry name" value="MnmM_MeTrfase"/>
</dbReference>
<dbReference type="PANTHER" id="PTHR35276">
    <property type="entry name" value="S-ADENOSYL-L-METHIONINE-DEPENDENT METHYLTRANSFERASES SUPERFAMILY PROTEIN"/>
    <property type="match status" value="1"/>
</dbReference>
<comment type="caution">
    <text evidence="2">The sequence shown here is derived from an EMBL/GenBank/DDBJ whole genome shotgun (WGS) entry which is preliminary data.</text>
</comment>
<sequence length="247" mass="26395">MNDALPSLGPLRSGRGSSVDGKGSDLGCGYLPSSFARMVDLAQLFVCAALSRFRAAEAERKLRDDRSPFDGSRAPEPSPARGLVAADLTAGNGRDTLFLARAVGEGGRVWAFDLQGEAIRRTEARLREAGLLGRVTLVRADHAELARHVREPLHAAMMNLGYLPGGDPTLVTHPPSTLRAVEETLRLLVPGGILTVVAYPGHPGGEEEAEALLAFARRATPHRARVVRSEVLGTKDPAPFLLVWEAV</sequence>
<dbReference type="GO" id="GO:0008168">
    <property type="term" value="F:methyltransferase activity"/>
    <property type="evidence" value="ECO:0007669"/>
    <property type="project" value="UniProtKB-KW"/>
</dbReference>
<keyword evidence="2" id="KW-0808">Transferase</keyword>
<dbReference type="PANTHER" id="PTHR35276:SF1">
    <property type="entry name" value="TRNA (MNM(5)S(2)U34)-METHYLTRANSFERASE, CHLOROPLASTIC"/>
    <property type="match status" value="1"/>
</dbReference>
<dbReference type="SUPFAM" id="SSF53335">
    <property type="entry name" value="S-adenosyl-L-methionine-dependent methyltransferases"/>
    <property type="match status" value="1"/>
</dbReference>
<organism evidence="2 3">
    <name type="scientific">Brockia lithotrophica</name>
    <dbReference type="NCBI Taxonomy" id="933949"/>
    <lineage>
        <taxon>Bacteria</taxon>
        <taxon>Bacillati</taxon>
        <taxon>Bacillota</taxon>
        <taxon>Bacilli</taxon>
        <taxon>Bacillales</taxon>
        <taxon>Bacillales Family X. Incertae Sedis</taxon>
        <taxon>Brockia</taxon>
    </lineage>
</organism>
<feature type="compositionally biased region" description="Low complexity" evidence="1">
    <location>
        <begin position="1"/>
        <end position="18"/>
    </location>
</feature>
<proteinExistence type="predicted"/>
<evidence type="ECO:0000313" key="2">
    <source>
        <dbReference type="EMBL" id="RKQ88388.1"/>
    </source>
</evidence>